<comment type="caution">
    <text evidence="3">The sequence shown here is derived from an EMBL/GenBank/DDBJ whole genome shotgun (WGS) entry which is preliminary data.</text>
</comment>
<keyword evidence="1" id="KW-1133">Transmembrane helix</keyword>
<gene>
    <name evidence="3" type="ORF">DL546_003428</name>
</gene>
<keyword evidence="1" id="KW-0812">Transmembrane</keyword>
<dbReference type="Pfam" id="PF20237">
    <property type="entry name" value="DUF6594"/>
    <property type="match status" value="1"/>
</dbReference>
<evidence type="ECO:0000256" key="1">
    <source>
        <dbReference type="SAM" id="Phobius"/>
    </source>
</evidence>
<dbReference type="STRING" id="177199.A0A420Y5K4"/>
<protein>
    <recommendedName>
        <fullName evidence="2">DUF6594 domain-containing protein</fullName>
    </recommendedName>
</protein>
<reference evidence="3 4" key="1">
    <citation type="submission" date="2018-08" db="EMBL/GenBank/DDBJ databases">
        <title>Draft genome of the lignicolous fungus Coniochaeta pulveracea.</title>
        <authorList>
            <person name="Borstlap C.J."/>
            <person name="De Witt R.N."/>
            <person name="Botha A."/>
            <person name="Volschenk H."/>
        </authorList>
    </citation>
    <scope>NUCLEOTIDE SEQUENCE [LARGE SCALE GENOMIC DNA]</scope>
    <source>
        <strain evidence="3 4">CAB683</strain>
    </source>
</reference>
<dbReference type="AlphaFoldDB" id="A0A420Y5K4"/>
<dbReference type="EMBL" id="QVQW01000046">
    <property type="protein sequence ID" value="RKU43161.1"/>
    <property type="molecule type" value="Genomic_DNA"/>
</dbReference>
<name>A0A420Y5K4_9PEZI</name>
<feature type="transmembrane region" description="Helical" evidence="1">
    <location>
        <begin position="280"/>
        <end position="307"/>
    </location>
</feature>
<evidence type="ECO:0000259" key="2">
    <source>
        <dbReference type="Pfam" id="PF20237"/>
    </source>
</evidence>
<evidence type="ECO:0000313" key="3">
    <source>
        <dbReference type="EMBL" id="RKU43161.1"/>
    </source>
</evidence>
<dbReference type="Proteomes" id="UP000275385">
    <property type="component" value="Unassembled WGS sequence"/>
</dbReference>
<organism evidence="3 4">
    <name type="scientific">Coniochaeta pulveracea</name>
    <dbReference type="NCBI Taxonomy" id="177199"/>
    <lineage>
        <taxon>Eukaryota</taxon>
        <taxon>Fungi</taxon>
        <taxon>Dikarya</taxon>
        <taxon>Ascomycota</taxon>
        <taxon>Pezizomycotina</taxon>
        <taxon>Sordariomycetes</taxon>
        <taxon>Sordariomycetidae</taxon>
        <taxon>Coniochaetales</taxon>
        <taxon>Coniochaetaceae</taxon>
        <taxon>Coniochaeta</taxon>
    </lineage>
</organism>
<dbReference type="InterPro" id="IPR046529">
    <property type="entry name" value="DUF6594"/>
</dbReference>
<feature type="transmembrane region" description="Helical" evidence="1">
    <location>
        <begin position="313"/>
        <end position="332"/>
    </location>
</feature>
<sequence length="359" mass="40717">MEGQHSKSHGQLVGGGHPLITTAVPQEDLELGRPHQAVASAALGIQAPAGAHVPRRSLLWRVRRWLQGGYLAHYRGIKAIQDPRWTRFQTNKHIDCLDDFSPGPARLAFILHGDMASGIFRRFDWLSSYRLVEMQRHLSSLEEQLKQRCLRQHQGLEQSVPYEQDDLLKSVRAAFADYATLAGAKQQFLSYRDPDSNAYNSLLHVFCYSPSTVLGIDPEPFFKEDDLMVLDPRPRKTLLAKALDDLLTILPLWVFRLLPMTDRVDSERFPRVKKNISYSCLVKFSSTISNLLALIFILVPVGLLYFYEEWTKWQKFGAITGWSLGFLVYMWACTHVSRHEAVGAAASYCALLVVFLGLS</sequence>
<dbReference type="PANTHER" id="PTHR34502:SF3">
    <property type="entry name" value="DUF6594 DOMAIN-CONTAINING PROTEIN"/>
    <property type="match status" value="1"/>
</dbReference>
<feature type="domain" description="DUF6594" evidence="2">
    <location>
        <begin position="107"/>
        <end position="353"/>
    </location>
</feature>
<dbReference type="OrthoDB" id="3533814at2759"/>
<keyword evidence="1" id="KW-0472">Membrane</keyword>
<feature type="transmembrane region" description="Helical" evidence="1">
    <location>
        <begin position="341"/>
        <end position="358"/>
    </location>
</feature>
<accession>A0A420Y5K4</accession>
<proteinExistence type="predicted"/>
<keyword evidence="4" id="KW-1185">Reference proteome</keyword>
<dbReference type="PANTHER" id="PTHR34502">
    <property type="entry name" value="DUF6594 DOMAIN-CONTAINING PROTEIN-RELATED"/>
    <property type="match status" value="1"/>
</dbReference>
<evidence type="ECO:0000313" key="4">
    <source>
        <dbReference type="Proteomes" id="UP000275385"/>
    </source>
</evidence>